<dbReference type="EMBL" id="BAAAME010000002">
    <property type="protein sequence ID" value="GAA1727699.1"/>
    <property type="molecule type" value="Genomic_DNA"/>
</dbReference>
<sequence>MLHFMTMKPSPSPLGTRRYAVIGDLVASRAAESRSVAQRDLLTALARVNDLVGHEQALEPTIGDEFQSVHTSLSEALHAAALVRCALPEGMDARCGIGIGGLEIVGESAYGLTQDGPAWWSARAAVDEVKDRQRRLPALRTWVMDGTGHDPAGATEKETVDLVNAYLLCRDEVLSALDARQRRIVLGLVEGRTHAEIARSEGISPSAVSQRVRRGGIASLVESLGLVPATS</sequence>
<dbReference type="Gene3D" id="1.10.10.10">
    <property type="entry name" value="Winged helix-like DNA-binding domain superfamily/Winged helix DNA-binding domain"/>
    <property type="match status" value="1"/>
</dbReference>
<dbReference type="InterPro" id="IPR036388">
    <property type="entry name" value="WH-like_DNA-bd_sf"/>
</dbReference>
<reference evidence="2" key="1">
    <citation type="journal article" date="2019" name="Int. J. Syst. Evol. Microbiol.">
        <title>The Global Catalogue of Microorganisms (GCM) 10K type strain sequencing project: providing services to taxonomists for standard genome sequencing and annotation.</title>
        <authorList>
            <consortium name="The Broad Institute Genomics Platform"/>
            <consortium name="The Broad Institute Genome Sequencing Center for Infectious Disease"/>
            <person name="Wu L."/>
            <person name="Ma J."/>
        </authorList>
    </citation>
    <scope>NUCLEOTIDE SEQUENCE [LARGE SCALE GENOMIC DNA]</scope>
    <source>
        <strain evidence="2">JCM 13518</strain>
    </source>
</reference>
<name>A0ABP4VI87_9ACTN</name>
<dbReference type="Proteomes" id="UP001501057">
    <property type="component" value="Unassembled WGS sequence"/>
</dbReference>
<dbReference type="Pfam" id="PF16264">
    <property type="entry name" value="SatD"/>
    <property type="match status" value="1"/>
</dbReference>
<dbReference type="InterPro" id="IPR013324">
    <property type="entry name" value="RNA_pol_sigma_r3/r4-like"/>
</dbReference>
<dbReference type="InterPro" id="IPR032580">
    <property type="entry name" value="SatD"/>
</dbReference>
<proteinExistence type="predicted"/>
<evidence type="ECO:0000313" key="2">
    <source>
        <dbReference type="Proteomes" id="UP001501057"/>
    </source>
</evidence>
<gene>
    <name evidence="1" type="ORF">GCM10009710_05440</name>
</gene>
<organism evidence="1 2">
    <name type="scientific">Aeromicrobium alkaliterrae</name>
    <dbReference type="NCBI Taxonomy" id="302168"/>
    <lineage>
        <taxon>Bacteria</taxon>
        <taxon>Bacillati</taxon>
        <taxon>Actinomycetota</taxon>
        <taxon>Actinomycetes</taxon>
        <taxon>Propionibacteriales</taxon>
        <taxon>Nocardioidaceae</taxon>
        <taxon>Aeromicrobium</taxon>
    </lineage>
</organism>
<comment type="caution">
    <text evidence="1">The sequence shown here is derived from an EMBL/GenBank/DDBJ whole genome shotgun (WGS) entry which is preliminary data.</text>
</comment>
<dbReference type="SUPFAM" id="SSF88659">
    <property type="entry name" value="Sigma3 and sigma4 domains of RNA polymerase sigma factors"/>
    <property type="match status" value="1"/>
</dbReference>
<evidence type="ECO:0000313" key="1">
    <source>
        <dbReference type="EMBL" id="GAA1727699.1"/>
    </source>
</evidence>
<protein>
    <submittedName>
        <fullName evidence="1">SatD family protein</fullName>
    </submittedName>
</protein>
<keyword evidence="2" id="KW-1185">Reference proteome</keyword>
<accession>A0ABP4VI87</accession>